<dbReference type="SUPFAM" id="SSF54637">
    <property type="entry name" value="Thioesterase/thiol ester dehydrase-isomerase"/>
    <property type="match status" value="1"/>
</dbReference>
<proteinExistence type="predicted"/>
<name>A0A4P9Z2W5_9FUNG</name>
<dbReference type="PANTHER" id="PTHR47260">
    <property type="entry name" value="UPF0644 PROTEIN PB2B4.06"/>
    <property type="match status" value="1"/>
</dbReference>
<reference evidence="3" key="1">
    <citation type="journal article" date="2018" name="Nat. Microbiol.">
        <title>Leveraging single-cell genomics to expand the fungal tree of life.</title>
        <authorList>
            <person name="Ahrendt S.R."/>
            <person name="Quandt C.A."/>
            <person name="Ciobanu D."/>
            <person name="Clum A."/>
            <person name="Salamov A."/>
            <person name="Andreopoulos B."/>
            <person name="Cheng J.F."/>
            <person name="Woyke T."/>
            <person name="Pelin A."/>
            <person name="Henrissat B."/>
            <person name="Reynolds N.K."/>
            <person name="Benny G.L."/>
            <person name="Smith M.E."/>
            <person name="James T.Y."/>
            <person name="Grigoriev I.V."/>
        </authorList>
    </citation>
    <scope>NUCLEOTIDE SEQUENCE [LARGE SCALE GENOMIC DNA]</scope>
    <source>
        <strain evidence="3">Benny S71-1</strain>
    </source>
</reference>
<dbReference type="OrthoDB" id="506431at2759"/>
<evidence type="ECO:0000313" key="2">
    <source>
        <dbReference type="EMBL" id="RKP26854.1"/>
    </source>
</evidence>
<dbReference type="Proteomes" id="UP000278143">
    <property type="component" value="Unassembled WGS sequence"/>
</dbReference>
<dbReference type="Pfam" id="PF03061">
    <property type="entry name" value="4HBT"/>
    <property type="match status" value="1"/>
</dbReference>
<dbReference type="AlphaFoldDB" id="A0A4P9Z2W5"/>
<dbReference type="PANTHER" id="PTHR47260:SF3">
    <property type="entry name" value="THIOESTERASE FAMILY PROTEIN (AFU_ORTHOLOGUE AFUA_7G03960)"/>
    <property type="match status" value="1"/>
</dbReference>
<accession>A0A4P9Z2W5</accession>
<dbReference type="Gene3D" id="3.10.129.10">
    <property type="entry name" value="Hotdog Thioesterase"/>
    <property type="match status" value="1"/>
</dbReference>
<dbReference type="InterPro" id="IPR029069">
    <property type="entry name" value="HotDog_dom_sf"/>
</dbReference>
<dbReference type="CDD" id="cd03443">
    <property type="entry name" value="PaaI_thioesterase"/>
    <property type="match status" value="1"/>
</dbReference>
<protein>
    <submittedName>
        <fullName evidence="2">HotDog domain-containing protein</fullName>
    </submittedName>
</protein>
<gene>
    <name evidence="2" type="ORF">SYNPS1DRAFT_13582</name>
</gene>
<dbReference type="InterPro" id="IPR052061">
    <property type="entry name" value="PTE-AB_protein"/>
</dbReference>
<dbReference type="EMBL" id="KZ989319">
    <property type="protein sequence ID" value="RKP26854.1"/>
    <property type="molecule type" value="Genomic_DNA"/>
</dbReference>
<evidence type="ECO:0000313" key="3">
    <source>
        <dbReference type="Proteomes" id="UP000278143"/>
    </source>
</evidence>
<keyword evidence="3" id="KW-1185">Reference proteome</keyword>
<sequence>MPGPPGEADPGIVAVDDAASSHATSTTTTHIIYVHLGAALCGHRGIVHGGLLATLMDELLAVQVWHEMGAAFTAQLSIDYRRPVRSNQVIRGRSWTASRDGRKIWVRAEVAKRGETLVEARALFVVPHDGIAKKTAVTSSSSSSSKQA</sequence>
<dbReference type="InterPro" id="IPR006683">
    <property type="entry name" value="Thioestr_dom"/>
</dbReference>
<evidence type="ECO:0000259" key="1">
    <source>
        <dbReference type="Pfam" id="PF03061"/>
    </source>
</evidence>
<feature type="domain" description="Thioesterase" evidence="1">
    <location>
        <begin position="45"/>
        <end position="117"/>
    </location>
</feature>
<organism evidence="2 3">
    <name type="scientific">Syncephalis pseudoplumigaleata</name>
    <dbReference type="NCBI Taxonomy" id="1712513"/>
    <lineage>
        <taxon>Eukaryota</taxon>
        <taxon>Fungi</taxon>
        <taxon>Fungi incertae sedis</taxon>
        <taxon>Zoopagomycota</taxon>
        <taxon>Zoopagomycotina</taxon>
        <taxon>Zoopagomycetes</taxon>
        <taxon>Zoopagales</taxon>
        <taxon>Piptocephalidaceae</taxon>
        <taxon>Syncephalis</taxon>
    </lineage>
</organism>